<keyword evidence="8 11" id="KW-0406">Ion transport</keyword>
<accession>A0AAN5CU28</accession>
<dbReference type="PRINTS" id="PR00253">
    <property type="entry name" value="GABAARECEPTR"/>
</dbReference>
<dbReference type="EMBL" id="BTRK01000004">
    <property type="protein sequence ID" value="GMR50783.1"/>
    <property type="molecule type" value="Genomic_DNA"/>
</dbReference>
<dbReference type="Pfam" id="PF02931">
    <property type="entry name" value="Neur_chan_LBD"/>
    <property type="match status" value="1"/>
</dbReference>
<keyword evidence="7 11" id="KW-1133">Transmembrane helix</keyword>
<dbReference type="InterPro" id="IPR006202">
    <property type="entry name" value="Neur_chan_lig-bd"/>
</dbReference>
<protein>
    <recommendedName>
        <fullName evidence="12">Ig-like domain-containing protein</fullName>
    </recommendedName>
</protein>
<dbReference type="CDD" id="cd19062">
    <property type="entry name" value="LGIC_TM_GluCl"/>
    <property type="match status" value="1"/>
</dbReference>
<keyword evidence="4" id="KW-1003">Cell membrane</keyword>
<dbReference type="InterPro" id="IPR036719">
    <property type="entry name" value="Neuro-gated_channel_TM_sf"/>
</dbReference>
<dbReference type="InterPro" id="IPR007110">
    <property type="entry name" value="Ig-like_dom"/>
</dbReference>
<proteinExistence type="inferred from homology"/>
<dbReference type="InterPro" id="IPR018000">
    <property type="entry name" value="Neurotransmitter_ion_chnl_CS"/>
</dbReference>
<keyword evidence="5 11" id="KW-0812">Transmembrane</keyword>
<keyword evidence="10 11" id="KW-0407">Ion channel</keyword>
<dbReference type="SUPFAM" id="SSF90112">
    <property type="entry name" value="Neurotransmitter-gated ion-channel transmembrane pore"/>
    <property type="match status" value="1"/>
</dbReference>
<keyword evidence="9 11" id="KW-0472">Membrane</keyword>
<dbReference type="InterPro" id="IPR006029">
    <property type="entry name" value="Neurotrans-gated_channel_TM"/>
</dbReference>
<evidence type="ECO:0000256" key="8">
    <source>
        <dbReference type="ARBA" id="ARBA00023065"/>
    </source>
</evidence>
<dbReference type="FunFam" id="2.70.170.10:FF:000038">
    <property type="entry name" value="Glutamate-gated chloride channel alpha"/>
    <property type="match status" value="1"/>
</dbReference>
<dbReference type="FunFam" id="1.20.58.390:FF:000084">
    <property type="entry name" value="Glutamate-gated chloride channel subunit beta"/>
    <property type="match status" value="1"/>
</dbReference>
<reference evidence="14" key="1">
    <citation type="submission" date="2022-10" db="EMBL/GenBank/DDBJ databases">
        <title>Genome assembly of Pristionchus species.</title>
        <authorList>
            <person name="Yoshida K."/>
            <person name="Sommer R.J."/>
        </authorList>
    </citation>
    <scope>NUCLEOTIDE SEQUENCE [LARGE SCALE GENOMIC DNA]</scope>
    <source>
        <strain evidence="14">RS5460</strain>
    </source>
</reference>
<evidence type="ECO:0000313" key="13">
    <source>
        <dbReference type="EMBL" id="GMR50783.1"/>
    </source>
</evidence>
<evidence type="ECO:0000256" key="10">
    <source>
        <dbReference type="ARBA" id="ARBA00023303"/>
    </source>
</evidence>
<dbReference type="Gene3D" id="2.70.170.10">
    <property type="entry name" value="Neurotransmitter-gated ion-channel ligand-binding domain"/>
    <property type="match status" value="1"/>
</dbReference>
<evidence type="ECO:0000256" key="9">
    <source>
        <dbReference type="ARBA" id="ARBA00023136"/>
    </source>
</evidence>
<dbReference type="CDD" id="cd18993">
    <property type="entry name" value="LGIC_ECD_GluCl"/>
    <property type="match status" value="1"/>
</dbReference>
<dbReference type="InterPro" id="IPR036734">
    <property type="entry name" value="Neur_chan_lig-bd_sf"/>
</dbReference>
<evidence type="ECO:0000259" key="12">
    <source>
        <dbReference type="PROSITE" id="PS50835"/>
    </source>
</evidence>
<name>A0AAN5CU28_9BILA</name>
<evidence type="ECO:0000256" key="5">
    <source>
        <dbReference type="ARBA" id="ARBA00022692"/>
    </source>
</evidence>
<evidence type="ECO:0000313" key="14">
    <source>
        <dbReference type="Proteomes" id="UP001328107"/>
    </source>
</evidence>
<feature type="domain" description="Ig-like" evidence="12">
    <location>
        <begin position="163"/>
        <end position="259"/>
    </location>
</feature>
<dbReference type="Pfam" id="PF02932">
    <property type="entry name" value="Neur_chan_memb"/>
    <property type="match status" value="1"/>
</dbReference>
<sequence>MKIVRTRKVGGVRGISTTTISSVSQTASISAMALLICLLITGGLIRALSAQKVNADFILQRMMNESYDIRVRPPARDEKGNNGPVDVDVNIYIRSLSNIDFVAMNYDLQITFREKWRDPRLSYDYIDGDVPAFIVMTDKDAIWRPDTFFQNEKRAHRHEIDKPNVLIRIEKDGSILFSERLTLTLSCPMHLAMFPLDVQQCHLDMASYAYSTEDLIYKWSKVNPIQFKTGVHDSLPSFTLDKHETSMCTSKTNTGEYSCLRVSFGLARQFSYYVVQVYIPSTLLVIVSWVSFWLDRAAVPARVTLGVTTLLTMTTQAAAINNKLPPVSYIKAIDVWIGACLIFIFAAVLEYAYVTYIANQCEQRAKMMSHSCSGEKSASPINPMEDSGPRQEEANLLSNSHSITNIDCFLCTMFHGIDEGKMIDTKSRIIFPLAFIIFNILYWTGYCMNVKSF</sequence>
<dbReference type="InterPro" id="IPR044721">
    <property type="entry name" value="GluCl_TM"/>
</dbReference>
<dbReference type="GO" id="GO:0005230">
    <property type="term" value="F:extracellular ligand-gated monoatomic ion channel activity"/>
    <property type="evidence" value="ECO:0007669"/>
    <property type="project" value="InterPro"/>
</dbReference>
<feature type="transmembrane region" description="Helical" evidence="11">
    <location>
        <begin position="27"/>
        <end position="48"/>
    </location>
</feature>
<dbReference type="Proteomes" id="UP001328107">
    <property type="component" value="Unassembled WGS sequence"/>
</dbReference>
<gene>
    <name evidence="13" type="ORF">PMAYCL1PPCAC_20978</name>
</gene>
<dbReference type="InterPro" id="IPR006028">
    <property type="entry name" value="GABAA/Glycine_rcpt"/>
</dbReference>
<keyword evidence="6" id="KW-0732">Signal</keyword>
<dbReference type="PANTHER" id="PTHR18945">
    <property type="entry name" value="NEUROTRANSMITTER GATED ION CHANNEL"/>
    <property type="match status" value="1"/>
</dbReference>
<comment type="similarity">
    <text evidence="11">Belongs to the ligand-gated ion channel (TC 1.A.9) family.</text>
</comment>
<evidence type="ECO:0000256" key="11">
    <source>
        <dbReference type="RuleBase" id="RU000687"/>
    </source>
</evidence>
<dbReference type="PROSITE" id="PS50835">
    <property type="entry name" value="IG_LIKE"/>
    <property type="match status" value="1"/>
</dbReference>
<dbReference type="NCBIfam" id="TIGR00860">
    <property type="entry name" value="LIC"/>
    <property type="match status" value="1"/>
</dbReference>
<dbReference type="Gene3D" id="1.20.58.390">
    <property type="entry name" value="Neurotransmitter-gated ion-channel transmembrane domain"/>
    <property type="match status" value="1"/>
</dbReference>
<dbReference type="PROSITE" id="PS00236">
    <property type="entry name" value="NEUROTR_ION_CHANNEL"/>
    <property type="match status" value="1"/>
</dbReference>
<dbReference type="GO" id="GO:0005886">
    <property type="term" value="C:plasma membrane"/>
    <property type="evidence" value="ECO:0007669"/>
    <property type="project" value="UniProtKB-SubCell"/>
</dbReference>
<dbReference type="InterPro" id="IPR038050">
    <property type="entry name" value="Neuro_actylchol_rec"/>
</dbReference>
<comment type="caution">
    <text evidence="13">The sequence shown here is derived from an EMBL/GenBank/DDBJ whole genome shotgun (WGS) entry which is preliminary data.</text>
</comment>
<dbReference type="SUPFAM" id="SSF63712">
    <property type="entry name" value="Nicotinic receptor ligand binding domain-like"/>
    <property type="match status" value="1"/>
</dbReference>
<evidence type="ECO:0000256" key="3">
    <source>
        <dbReference type="ARBA" id="ARBA00022448"/>
    </source>
</evidence>
<evidence type="ECO:0000256" key="1">
    <source>
        <dbReference type="ARBA" id="ARBA00004141"/>
    </source>
</evidence>
<keyword evidence="14" id="KW-1185">Reference proteome</keyword>
<feature type="transmembrane region" description="Helical" evidence="11">
    <location>
        <begin position="270"/>
        <end position="294"/>
    </location>
</feature>
<comment type="subcellular location">
    <subcellularLocation>
        <location evidence="2">Cell membrane</location>
    </subcellularLocation>
    <subcellularLocation>
        <location evidence="1">Membrane</location>
        <topology evidence="1">Multi-pass membrane protein</topology>
    </subcellularLocation>
</comment>
<dbReference type="AlphaFoldDB" id="A0AAN5CU28"/>
<evidence type="ECO:0000256" key="4">
    <source>
        <dbReference type="ARBA" id="ARBA00022475"/>
    </source>
</evidence>
<dbReference type="InterPro" id="IPR006201">
    <property type="entry name" value="Neur_channel"/>
</dbReference>
<evidence type="ECO:0000256" key="6">
    <source>
        <dbReference type="ARBA" id="ARBA00022729"/>
    </source>
</evidence>
<organism evidence="13 14">
    <name type="scientific">Pristionchus mayeri</name>
    <dbReference type="NCBI Taxonomy" id="1317129"/>
    <lineage>
        <taxon>Eukaryota</taxon>
        <taxon>Metazoa</taxon>
        <taxon>Ecdysozoa</taxon>
        <taxon>Nematoda</taxon>
        <taxon>Chromadorea</taxon>
        <taxon>Rhabditida</taxon>
        <taxon>Rhabditina</taxon>
        <taxon>Diplogasteromorpha</taxon>
        <taxon>Diplogasteroidea</taxon>
        <taxon>Neodiplogasteridae</taxon>
        <taxon>Pristionchus</taxon>
    </lineage>
</organism>
<feature type="transmembrane region" description="Helical" evidence="11">
    <location>
        <begin position="429"/>
        <end position="446"/>
    </location>
</feature>
<keyword evidence="3 11" id="KW-0813">Transport</keyword>
<evidence type="ECO:0000256" key="2">
    <source>
        <dbReference type="ARBA" id="ARBA00004236"/>
    </source>
</evidence>
<dbReference type="PRINTS" id="PR00252">
    <property type="entry name" value="NRIONCHANNEL"/>
</dbReference>
<feature type="transmembrane region" description="Helical" evidence="11">
    <location>
        <begin position="335"/>
        <end position="358"/>
    </location>
</feature>
<dbReference type="GO" id="GO:0004888">
    <property type="term" value="F:transmembrane signaling receptor activity"/>
    <property type="evidence" value="ECO:0007669"/>
    <property type="project" value="InterPro"/>
</dbReference>
<evidence type="ECO:0000256" key="7">
    <source>
        <dbReference type="ARBA" id="ARBA00022989"/>
    </source>
</evidence>